<dbReference type="GO" id="GO:0006355">
    <property type="term" value="P:regulation of DNA-templated transcription"/>
    <property type="evidence" value="ECO:0007669"/>
    <property type="project" value="InterPro"/>
</dbReference>
<feature type="domain" description="Ribbon-helix-helix protein CopG" evidence="1">
    <location>
        <begin position="8"/>
        <end position="43"/>
    </location>
</feature>
<dbReference type="Gene3D" id="1.10.1220.10">
    <property type="entry name" value="Met repressor-like"/>
    <property type="match status" value="1"/>
</dbReference>
<proteinExistence type="predicted"/>
<dbReference type="RefSeq" id="WP_143985676.1">
    <property type="nucleotide sequence ID" value="NZ_CP041692.1"/>
</dbReference>
<dbReference type="OrthoDB" id="4426404at2"/>
<keyword evidence="3" id="KW-1185">Reference proteome</keyword>
<protein>
    <submittedName>
        <fullName evidence="2">Ribbon-helix-helix protein, CopG family</fullName>
    </submittedName>
</protein>
<dbReference type="InterPro" id="IPR013321">
    <property type="entry name" value="Arc_rbn_hlx_hlx"/>
</dbReference>
<evidence type="ECO:0000259" key="1">
    <source>
        <dbReference type="Pfam" id="PF01402"/>
    </source>
</evidence>
<name>A0A516PX02_9ACTN</name>
<evidence type="ECO:0000313" key="2">
    <source>
        <dbReference type="EMBL" id="QDP95708.1"/>
    </source>
</evidence>
<accession>A0A516PX02</accession>
<dbReference type="EMBL" id="CP041692">
    <property type="protein sequence ID" value="QDP95708.1"/>
    <property type="molecule type" value="Genomic_DNA"/>
</dbReference>
<gene>
    <name evidence="2" type="ORF">FOE78_07130</name>
</gene>
<dbReference type="SUPFAM" id="SSF47598">
    <property type="entry name" value="Ribbon-helix-helix"/>
    <property type="match status" value="1"/>
</dbReference>
<dbReference type="AlphaFoldDB" id="A0A516PX02"/>
<dbReference type="InterPro" id="IPR002145">
    <property type="entry name" value="CopG"/>
</dbReference>
<sequence>MSTRTFLVRLTDEEHEALTELAATEHRSMQDVVRLAIKDRVEQSERRTEVRATLSEIIDRDAELLDRLAR</sequence>
<organism evidence="2 3">
    <name type="scientific">Microlunatus elymi</name>
    <dbReference type="NCBI Taxonomy" id="2596828"/>
    <lineage>
        <taxon>Bacteria</taxon>
        <taxon>Bacillati</taxon>
        <taxon>Actinomycetota</taxon>
        <taxon>Actinomycetes</taxon>
        <taxon>Propionibacteriales</taxon>
        <taxon>Propionibacteriaceae</taxon>
        <taxon>Microlunatus</taxon>
    </lineage>
</organism>
<dbReference type="InterPro" id="IPR010985">
    <property type="entry name" value="Ribbon_hlx_hlx"/>
</dbReference>
<reference evidence="2 3" key="1">
    <citation type="submission" date="2019-07" db="EMBL/GenBank/DDBJ databases">
        <title>Microlunatus dokdonensis sp. nov. isolated from the rhizospheric soil of the wild plant Elymus tsukushiensis.</title>
        <authorList>
            <person name="Ghim S.-Y."/>
            <person name="Hwang Y.-J."/>
            <person name="Son J.-S."/>
            <person name="Shin J.-H."/>
        </authorList>
    </citation>
    <scope>NUCLEOTIDE SEQUENCE [LARGE SCALE GENOMIC DNA]</scope>
    <source>
        <strain evidence="2 3">KUDC0627</strain>
    </source>
</reference>
<dbReference type="Pfam" id="PF01402">
    <property type="entry name" value="RHH_1"/>
    <property type="match status" value="1"/>
</dbReference>
<dbReference type="Proteomes" id="UP000319263">
    <property type="component" value="Chromosome"/>
</dbReference>
<evidence type="ECO:0000313" key="3">
    <source>
        <dbReference type="Proteomes" id="UP000319263"/>
    </source>
</evidence>
<dbReference type="KEGG" id="mik:FOE78_07130"/>